<sequence>MHNCRFQPGSSVVHIHSNTTNLWHVSAAIVATITNPTRPYDAAEALGRRPPDSSLNFNSVAQDYQMQYHSTTRLNHIIGSCHNVSNISSTLPATKHVLEPASGLSKLKSNQYLQQSNLSVCSELQLSHRMSSHGPSIRPPFIAAFARDLSLQKQEKKRCLQKQSRARSASFKSTQRASSWLNRSTCPTATDVLTVVAHTTLRPSCCRRFPLALEPLEGLTSDERRHGKLLLGSCPQSLALSRSAMQIETRPDFPQHEELSKMLPLEEFRTNEAVPLTLVSLLLYLVTFCPRRSVIEALAASPRNTYSFQDPHSTMRWSQHRRRFVGRQFRKRSPEHSDSPTASRQISDRYAEDVLHFRHIRLADRRTAHPHTPPPRSKILVDPMVPIWINNPGDVGRLHNARPSIVIPLIVLRARYTPLGFHYRRPVEQGTSIPLHRTIPVIAEYYKFLSKTNLTRIVIGTLTQVSRHTAHLPQPAPSLAPTTEKCNFTMVLDRFVVVPSSPRVSHMLCLEAIIPRQASIRFALCGTEIDLFRMVSRHVCRPPLASGHTQASPKILLNSSLPILSLQSMYFLSNNISSLLITVTRSFPKIDTSPPPTRPNPRLDTGYPRPRNRPENKHLPLQEQPLSPRAIVKTLASSLGTQSSLWLRYPLLFHDGEKLAHCQRTVGIAAIAIAIVLIPGASNANFATIKTTSADTFSRQTGW</sequence>
<comment type="caution">
    <text evidence="1">The sequence shown here is derived from an EMBL/GenBank/DDBJ whole genome shotgun (WGS) entry which is preliminary data.</text>
</comment>
<evidence type="ECO:0000313" key="2">
    <source>
        <dbReference type="Proteomes" id="UP000799755"/>
    </source>
</evidence>
<keyword evidence="2" id="KW-1185">Reference proteome</keyword>
<protein>
    <submittedName>
        <fullName evidence="1">Uncharacterized protein</fullName>
    </submittedName>
</protein>
<accession>A0ACB6QUA2</accession>
<reference evidence="1" key="1">
    <citation type="journal article" date="2020" name="Stud. Mycol.">
        <title>101 Dothideomycetes genomes: a test case for predicting lifestyles and emergence of pathogens.</title>
        <authorList>
            <person name="Haridas S."/>
            <person name="Albert R."/>
            <person name="Binder M."/>
            <person name="Bloem J."/>
            <person name="Labutti K."/>
            <person name="Salamov A."/>
            <person name="Andreopoulos B."/>
            <person name="Baker S."/>
            <person name="Barry K."/>
            <person name="Bills G."/>
            <person name="Bluhm B."/>
            <person name="Cannon C."/>
            <person name="Castanera R."/>
            <person name="Culley D."/>
            <person name="Daum C."/>
            <person name="Ezra D."/>
            <person name="Gonzalez J."/>
            <person name="Henrissat B."/>
            <person name="Kuo A."/>
            <person name="Liang C."/>
            <person name="Lipzen A."/>
            <person name="Lutzoni F."/>
            <person name="Magnuson J."/>
            <person name="Mondo S."/>
            <person name="Nolan M."/>
            <person name="Ohm R."/>
            <person name="Pangilinan J."/>
            <person name="Park H.-J."/>
            <person name="Ramirez L."/>
            <person name="Alfaro M."/>
            <person name="Sun H."/>
            <person name="Tritt A."/>
            <person name="Yoshinaga Y."/>
            <person name="Zwiers L.-H."/>
            <person name="Turgeon B."/>
            <person name="Goodwin S."/>
            <person name="Spatafora J."/>
            <person name="Crous P."/>
            <person name="Grigoriev I."/>
        </authorList>
    </citation>
    <scope>NUCLEOTIDE SEQUENCE</scope>
    <source>
        <strain evidence="1">ATCC 200398</strain>
    </source>
</reference>
<dbReference type="Proteomes" id="UP000799755">
    <property type="component" value="Unassembled WGS sequence"/>
</dbReference>
<evidence type="ECO:0000313" key="1">
    <source>
        <dbReference type="EMBL" id="KAF2469655.1"/>
    </source>
</evidence>
<organism evidence="1 2">
    <name type="scientific">Lindgomyces ingoldianus</name>
    <dbReference type="NCBI Taxonomy" id="673940"/>
    <lineage>
        <taxon>Eukaryota</taxon>
        <taxon>Fungi</taxon>
        <taxon>Dikarya</taxon>
        <taxon>Ascomycota</taxon>
        <taxon>Pezizomycotina</taxon>
        <taxon>Dothideomycetes</taxon>
        <taxon>Pleosporomycetidae</taxon>
        <taxon>Pleosporales</taxon>
        <taxon>Lindgomycetaceae</taxon>
        <taxon>Lindgomyces</taxon>
    </lineage>
</organism>
<name>A0ACB6QUA2_9PLEO</name>
<dbReference type="EMBL" id="MU003511">
    <property type="protein sequence ID" value="KAF2469655.1"/>
    <property type="molecule type" value="Genomic_DNA"/>
</dbReference>
<gene>
    <name evidence="1" type="ORF">BDR25DRAFT_356397</name>
</gene>
<proteinExistence type="predicted"/>